<reference evidence="2 3" key="1">
    <citation type="submission" date="2024-05" db="EMBL/GenBank/DDBJ databases">
        <authorList>
            <person name="Wallberg A."/>
        </authorList>
    </citation>
    <scope>NUCLEOTIDE SEQUENCE [LARGE SCALE GENOMIC DNA]</scope>
</reference>
<feature type="domain" description="Pus10 N-terminal eukaryotes" evidence="1">
    <location>
        <begin position="93"/>
        <end position="213"/>
    </location>
</feature>
<dbReference type="InterPro" id="IPR048742">
    <property type="entry name" value="Pus10_N_euk"/>
</dbReference>
<proteinExistence type="predicted"/>
<evidence type="ECO:0000313" key="2">
    <source>
        <dbReference type="EMBL" id="CAL4081785.1"/>
    </source>
</evidence>
<feature type="non-terminal residue" evidence="2">
    <location>
        <position position="222"/>
    </location>
</feature>
<protein>
    <recommendedName>
        <fullName evidence="1">Pus10 N-terminal eukaryotes domain-containing protein</fullName>
    </recommendedName>
</protein>
<evidence type="ECO:0000313" key="3">
    <source>
        <dbReference type="Proteomes" id="UP001497623"/>
    </source>
</evidence>
<name>A0AAV2QDE0_MEGNR</name>
<dbReference type="Proteomes" id="UP001497623">
    <property type="component" value="Unassembled WGS sequence"/>
</dbReference>
<dbReference type="EMBL" id="CAXKWB010006165">
    <property type="protein sequence ID" value="CAL4081785.1"/>
    <property type="molecule type" value="Genomic_DNA"/>
</dbReference>
<gene>
    <name evidence="2" type="ORF">MNOR_LOCUS11630</name>
</gene>
<dbReference type="AlphaFoldDB" id="A0AAV2QDE0"/>
<dbReference type="Pfam" id="PF21237">
    <property type="entry name" value="Pus10_N_euk"/>
    <property type="match status" value="1"/>
</dbReference>
<evidence type="ECO:0000259" key="1">
    <source>
        <dbReference type="Pfam" id="PF21237"/>
    </source>
</evidence>
<dbReference type="PANTHER" id="PTHR21568:SF0">
    <property type="entry name" value="TRNA PSEUDOURIDINE SYNTHASE PUS10"/>
    <property type="match status" value="1"/>
</dbReference>
<dbReference type="GO" id="GO:0031119">
    <property type="term" value="P:tRNA pseudouridine synthesis"/>
    <property type="evidence" value="ECO:0007669"/>
    <property type="project" value="TreeGrafter"/>
</dbReference>
<dbReference type="InterPro" id="IPR039894">
    <property type="entry name" value="Pus10-like"/>
</dbReference>
<accession>A0AAV2QDE0</accession>
<dbReference type="GO" id="GO:0009982">
    <property type="term" value="F:pseudouridine synthase activity"/>
    <property type="evidence" value="ECO:0007669"/>
    <property type="project" value="TreeGrafter"/>
</dbReference>
<keyword evidence="3" id="KW-1185">Reference proteome</keyword>
<sequence>MNEEVVSFLNFLGCCQRCILVFLGVQTIEAYYDTSSIQKAITEIITTQSPKWESKVGSSVTEIAMTRCFGNTLSCKETEEVSAAVKRQKLNTCVTCLGLFQWACSKEAQNVMVDVIRTADYDCLDLSIVVTLPLSITFRVQRVWEQLLQNYPNFPSNHRIFTIDIMKELWKNITGPLVASQVGKAFHPGKQINLALEVKAHYPDDAKDCSVLFINMLWLKPN</sequence>
<organism evidence="2 3">
    <name type="scientific">Meganyctiphanes norvegica</name>
    <name type="common">Northern krill</name>
    <name type="synonym">Thysanopoda norvegica</name>
    <dbReference type="NCBI Taxonomy" id="48144"/>
    <lineage>
        <taxon>Eukaryota</taxon>
        <taxon>Metazoa</taxon>
        <taxon>Ecdysozoa</taxon>
        <taxon>Arthropoda</taxon>
        <taxon>Crustacea</taxon>
        <taxon>Multicrustacea</taxon>
        <taxon>Malacostraca</taxon>
        <taxon>Eumalacostraca</taxon>
        <taxon>Eucarida</taxon>
        <taxon>Euphausiacea</taxon>
        <taxon>Euphausiidae</taxon>
        <taxon>Meganyctiphanes</taxon>
    </lineage>
</organism>
<comment type="caution">
    <text evidence="2">The sequence shown here is derived from an EMBL/GenBank/DDBJ whole genome shotgun (WGS) entry which is preliminary data.</text>
</comment>
<dbReference type="PANTHER" id="PTHR21568">
    <property type="entry name" value="TRNA PSEUDOURIDINE SYNTHASE PUS10"/>
    <property type="match status" value="1"/>
</dbReference>
<dbReference type="Gene3D" id="1.10.10.2050">
    <property type="match status" value="1"/>
</dbReference>